<evidence type="ECO:0000256" key="1">
    <source>
        <dbReference type="ARBA" id="ARBA00022722"/>
    </source>
</evidence>
<evidence type="ECO:0000256" key="5">
    <source>
        <dbReference type="ARBA" id="ARBA00022801"/>
    </source>
</evidence>
<dbReference type="PANTHER" id="PTHR31290:SF5">
    <property type="entry name" value="UV-DAMAGE ENDONUCLEASE"/>
    <property type="match status" value="1"/>
</dbReference>
<evidence type="ECO:0000256" key="6">
    <source>
        <dbReference type="ARBA" id="ARBA00023204"/>
    </source>
</evidence>
<name>A0A806TLM9_PRIMG</name>
<proteinExistence type="predicted"/>
<evidence type="ECO:0000313" key="8">
    <source>
        <dbReference type="Proteomes" id="UP000036410"/>
    </source>
</evidence>
<keyword evidence="4" id="KW-0228">DNA excision</keyword>
<dbReference type="PANTHER" id="PTHR31290">
    <property type="entry name" value="UV-DAMAGE ENDONUCLEASE"/>
    <property type="match status" value="1"/>
</dbReference>
<dbReference type="NCBIfam" id="TIGR00629">
    <property type="entry name" value="uvde"/>
    <property type="match status" value="1"/>
</dbReference>
<organism evidence="7 8">
    <name type="scientific">Priestia megaterium Q3</name>
    <dbReference type="NCBI Taxonomy" id="1452722"/>
    <lineage>
        <taxon>Bacteria</taxon>
        <taxon>Bacillati</taxon>
        <taxon>Bacillota</taxon>
        <taxon>Bacilli</taxon>
        <taxon>Bacillales</taxon>
        <taxon>Bacillaceae</taxon>
        <taxon>Priestia</taxon>
    </lineage>
</organism>
<dbReference type="InterPro" id="IPR004601">
    <property type="entry name" value="UvdE"/>
</dbReference>
<keyword evidence="3" id="KW-0227">DNA damage</keyword>
<dbReference type="InterPro" id="IPR036237">
    <property type="entry name" value="Xyl_isomerase-like_sf"/>
</dbReference>
<dbReference type="EC" id="3.-.-.-" evidence="7"/>
<evidence type="ECO:0000256" key="3">
    <source>
        <dbReference type="ARBA" id="ARBA00022763"/>
    </source>
</evidence>
<dbReference type="Proteomes" id="UP000036410">
    <property type="component" value="Chromosome"/>
</dbReference>
<gene>
    <name evidence="7" type="primary">uvsE_1</name>
    <name evidence="7" type="ORF">AS52_00192</name>
</gene>
<evidence type="ECO:0000256" key="2">
    <source>
        <dbReference type="ARBA" id="ARBA00022759"/>
    </source>
</evidence>
<dbReference type="GO" id="GO:0006289">
    <property type="term" value="P:nucleotide-excision repair"/>
    <property type="evidence" value="ECO:0007669"/>
    <property type="project" value="InterPro"/>
</dbReference>
<protein>
    <submittedName>
        <fullName evidence="7">UV DNA damage endonuclease</fullName>
        <ecNumber evidence="7">3.-.-.-</ecNumber>
    </submittedName>
</protein>
<dbReference type="Pfam" id="PF03851">
    <property type="entry name" value="UvdE"/>
    <property type="match status" value="1"/>
</dbReference>
<keyword evidence="6" id="KW-0234">DNA repair</keyword>
<keyword evidence="2 7" id="KW-0255">Endonuclease</keyword>
<accession>A0A806TLM9</accession>
<dbReference type="EMBL" id="CP010586">
    <property type="protein sequence ID" value="AKP75229.1"/>
    <property type="molecule type" value="Genomic_DNA"/>
</dbReference>
<dbReference type="GO" id="GO:0004519">
    <property type="term" value="F:endonuclease activity"/>
    <property type="evidence" value="ECO:0007669"/>
    <property type="project" value="UniProtKB-KW"/>
</dbReference>
<dbReference type="Gene3D" id="3.20.20.150">
    <property type="entry name" value="Divalent-metal-dependent TIM barrel enzymes"/>
    <property type="match status" value="1"/>
</dbReference>
<evidence type="ECO:0000313" key="7">
    <source>
        <dbReference type="EMBL" id="AKP75229.1"/>
    </source>
</evidence>
<dbReference type="SUPFAM" id="SSF51658">
    <property type="entry name" value="Xylose isomerase-like"/>
    <property type="match status" value="1"/>
</dbReference>
<dbReference type="GO" id="GO:0009411">
    <property type="term" value="P:response to UV"/>
    <property type="evidence" value="ECO:0007669"/>
    <property type="project" value="InterPro"/>
</dbReference>
<sequence length="328" mass="38518">MGCSLMSTIVRLGYVAMSVHLENSSPSQTMTFAQFQRVKDHEAAIRKLERIAISNLENCLRLLKHNAWSEIEFFRFSSKLIPLANHEVLKEWNYIAPLKDALQRISVFLKEHPMRVDFHPDHFVVLNSTDKEVFKHSIQTLRMHQKLLKGMDIPLQNRCVLHVGGAYNDKEKALEQFIHNWGLVPQSLQQMIMLENDDTTFHIKDVLYLCEKLNVPIIFDLHHHQANNDETSWQEHWDRIIRTWEHETLPLKMHISSPKSDKEFRAHADYIDVNGFYSFLKEVNGTIPQIDCMIEAKKKDEALFQLVRDLKTYEDVEFINSSTFYIKS</sequence>
<evidence type="ECO:0000256" key="4">
    <source>
        <dbReference type="ARBA" id="ARBA00022769"/>
    </source>
</evidence>
<keyword evidence="1" id="KW-0540">Nuclease</keyword>
<reference evidence="7 8" key="1">
    <citation type="submission" date="2015-01" db="EMBL/GenBank/DDBJ databases">
        <title>Genome sequence of bacillus megaterium Q3.</title>
        <authorList>
            <person name="Wang Y."/>
            <person name="Luo K."/>
            <person name="Bai L."/>
            <person name="Luo F."/>
        </authorList>
    </citation>
    <scope>NUCLEOTIDE SEQUENCE [LARGE SCALE GENOMIC DNA]</scope>
    <source>
        <strain evidence="7 8">Q3</strain>
    </source>
</reference>
<keyword evidence="5 7" id="KW-0378">Hydrolase</keyword>
<dbReference type="GO" id="GO:0016787">
    <property type="term" value="F:hydrolase activity"/>
    <property type="evidence" value="ECO:0007669"/>
    <property type="project" value="UniProtKB-KW"/>
</dbReference>
<dbReference type="AlphaFoldDB" id="A0A806TLM9"/>